<dbReference type="InterPro" id="IPR013320">
    <property type="entry name" value="ConA-like_dom_sf"/>
</dbReference>
<name>A0A8H5TVT8_FUSHE</name>
<evidence type="ECO:0000256" key="2">
    <source>
        <dbReference type="ARBA" id="ARBA00006044"/>
    </source>
</evidence>
<gene>
    <name evidence="12" type="ORF">FHETE_2221</name>
</gene>
<dbReference type="PRINTS" id="PR00734">
    <property type="entry name" value="GLHYDRLASE7"/>
</dbReference>
<keyword evidence="4" id="KW-0378">Hydrolase</keyword>
<dbReference type="GO" id="GO:0030245">
    <property type="term" value="P:cellulose catabolic process"/>
    <property type="evidence" value="ECO:0007669"/>
    <property type="project" value="UniProtKB-KW"/>
</dbReference>
<dbReference type="InterPro" id="IPR001722">
    <property type="entry name" value="Glyco_hydro_7"/>
</dbReference>
<dbReference type="CDD" id="cd07999">
    <property type="entry name" value="GH7_CBH_EG"/>
    <property type="match status" value="1"/>
</dbReference>
<organism evidence="12 13">
    <name type="scientific">Fusarium heterosporum</name>
    <dbReference type="NCBI Taxonomy" id="42747"/>
    <lineage>
        <taxon>Eukaryota</taxon>
        <taxon>Fungi</taxon>
        <taxon>Dikarya</taxon>
        <taxon>Ascomycota</taxon>
        <taxon>Pezizomycotina</taxon>
        <taxon>Sordariomycetes</taxon>
        <taxon>Hypocreomycetidae</taxon>
        <taxon>Hypocreales</taxon>
        <taxon>Nectriaceae</taxon>
        <taxon>Fusarium</taxon>
        <taxon>Fusarium heterosporum species complex</taxon>
    </lineage>
</organism>
<dbReference type="Proteomes" id="UP000567885">
    <property type="component" value="Unassembled WGS sequence"/>
</dbReference>
<sequence length="835" mass="93298">MKYLSVLSSVLLLQGVVAQTPDKTKENHPKLETYRCTKAKGCKKHTNYIVADAGSHNIHQKGTNLGCGDWGNAPNSTACPDEKTCAKNCILEGLSDYSTIGVTTSGNSLRLQQLIDGKLVSPRVYLLEENKKKYEMLKLTGSEFSFDVETEKLPCGMNGALYLSEMPQDGGKSTSKNSKAGAYYGGGYCDAQCYVTPFINGVGNIKGQGVCCNEMDIWEANSRSTHIAPHPCTEPGLYGCEGEECQKSGICDKSGCGWNHYRNGVKNFYGRGKDFKVDSTRKFTVVSQFVADKSGDLKEMHRHYVQDNKIIHSAIVNIQGPPKINFINDEYCKATYADDYMRIGGTSQMGDAMTRGMVLAMSVWWSEGDNMAWLDGGSQSAGPCDATEGNPSNIVKVQPNPEVTFSNIRIGEINSTFSVKSPAYPGPHRLSRAACISGVDRRMWTATPLVLVEQQKRQEKIEEKNVMGLRPRKASSPQQQLPLSNLEFHIPMPRSLSAVSSLEIRDLNRDQIRFYHPGYLKPLNLLFCLPRVDWNHTEGEFGVHYLTALTACQIIANNCFGKGRLARDETGKDLVSSDEKVLLQRDYWFFVEGDERYPVVPSFRDWQFPHDKLPDWWTTPSCATAPHSKRCAITNTSYAFTWAHLIPKEEQQWFNKNGMGLYGGGSHNIDDPHNVLPLKADLYVCFDQSVFALIPKITNASSGAEVSTQYMVHVLDGREAEFAALYQNRPVGTLVEGSREFLFARFAWSIFSFLKPFLTSGVGRRVVRFRLRPADNDEEEENLVPEMQTVFMDSRKLETLYGGGPRKRAVSLESSYVDLEDGWDDEHSGRTEMEG</sequence>
<dbReference type="EC" id="3.2.1.4" evidence="3"/>
<dbReference type="PANTHER" id="PTHR33753">
    <property type="entry name" value="1,4-BETA-D-GLUCAN CELLOBIOHYDROLASE B"/>
    <property type="match status" value="1"/>
</dbReference>
<evidence type="ECO:0000256" key="6">
    <source>
        <dbReference type="ARBA" id="ARBA00023180"/>
    </source>
</evidence>
<evidence type="ECO:0000256" key="5">
    <source>
        <dbReference type="ARBA" id="ARBA00023001"/>
    </source>
</evidence>
<dbReference type="EMBL" id="JAAGWQ010000035">
    <property type="protein sequence ID" value="KAF5676094.1"/>
    <property type="molecule type" value="Genomic_DNA"/>
</dbReference>
<comment type="catalytic activity">
    <reaction evidence="1">
        <text>Endohydrolysis of (1-&gt;4)-beta-D-glucosidic linkages in cellulose, lichenin and cereal beta-D-glucans.</text>
        <dbReference type="EC" id="3.2.1.4"/>
    </reaction>
</comment>
<dbReference type="OrthoDB" id="412382at2759"/>
<accession>A0A8H5TVT8</accession>
<comment type="caution">
    <text evidence="12">The sequence shown here is derived from an EMBL/GenBank/DDBJ whole genome shotgun (WGS) entry which is preliminary data.</text>
</comment>
<feature type="domain" description="HNH nuclease" evidence="11">
    <location>
        <begin position="631"/>
        <end position="693"/>
    </location>
</feature>
<dbReference type="SUPFAM" id="SSF49899">
    <property type="entry name" value="Concanavalin A-like lectins/glucanases"/>
    <property type="match status" value="1"/>
</dbReference>
<protein>
    <recommendedName>
        <fullName evidence="3">cellulase</fullName>
        <ecNumber evidence="3">3.2.1.4</ecNumber>
    </recommendedName>
</protein>
<keyword evidence="6" id="KW-0325">Glycoprotein</keyword>
<comment type="similarity">
    <text evidence="2">Belongs to the glycosyl hydrolase 7 (cellulase C) family.</text>
</comment>
<keyword evidence="5" id="KW-0136">Cellulose degradation</keyword>
<evidence type="ECO:0000256" key="9">
    <source>
        <dbReference type="ARBA" id="ARBA00023326"/>
    </source>
</evidence>
<dbReference type="InterPro" id="IPR037019">
    <property type="entry name" value="Glyco_hydro_7_sf"/>
</dbReference>
<evidence type="ECO:0000256" key="4">
    <source>
        <dbReference type="ARBA" id="ARBA00022801"/>
    </source>
</evidence>
<evidence type="ECO:0000256" key="10">
    <source>
        <dbReference type="SAM" id="SignalP"/>
    </source>
</evidence>
<keyword evidence="8" id="KW-0326">Glycosidase</keyword>
<keyword evidence="10" id="KW-0732">Signal</keyword>
<feature type="chain" id="PRO_5034016354" description="cellulase" evidence="10">
    <location>
        <begin position="19"/>
        <end position="835"/>
    </location>
</feature>
<feature type="signal peptide" evidence="10">
    <location>
        <begin position="1"/>
        <end position="18"/>
    </location>
</feature>
<evidence type="ECO:0000256" key="3">
    <source>
        <dbReference type="ARBA" id="ARBA00012601"/>
    </source>
</evidence>
<dbReference type="AlphaFoldDB" id="A0A8H5TVT8"/>
<keyword evidence="9" id="KW-0624">Polysaccharide degradation</keyword>
<dbReference type="Pfam" id="PF13391">
    <property type="entry name" value="HNH_2"/>
    <property type="match status" value="1"/>
</dbReference>
<dbReference type="GO" id="GO:0008810">
    <property type="term" value="F:cellulase activity"/>
    <property type="evidence" value="ECO:0007669"/>
    <property type="project" value="UniProtKB-EC"/>
</dbReference>
<proteinExistence type="inferred from homology"/>
<evidence type="ECO:0000313" key="12">
    <source>
        <dbReference type="EMBL" id="KAF5676094.1"/>
    </source>
</evidence>
<evidence type="ECO:0000256" key="1">
    <source>
        <dbReference type="ARBA" id="ARBA00000966"/>
    </source>
</evidence>
<dbReference type="Pfam" id="PF00840">
    <property type="entry name" value="Glyco_hydro_7"/>
    <property type="match status" value="1"/>
</dbReference>
<keyword evidence="7" id="KW-0119">Carbohydrate metabolism</keyword>
<dbReference type="Gene3D" id="2.70.100.10">
    <property type="entry name" value="Glycoside hydrolase, family 7, domain"/>
    <property type="match status" value="1"/>
</dbReference>
<evidence type="ECO:0000313" key="13">
    <source>
        <dbReference type="Proteomes" id="UP000567885"/>
    </source>
</evidence>
<reference evidence="12 13" key="1">
    <citation type="submission" date="2020-05" db="EMBL/GenBank/DDBJ databases">
        <title>Identification and distribution of gene clusters putatively required for synthesis of sphingolipid metabolism inhibitors in phylogenetically diverse species of the filamentous fungus Fusarium.</title>
        <authorList>
            <person name="Kim H.-S."/>
            <person name="Busman M."/>
            <person name="Brown D.W."/>
            <person name="Divon H."/>
            <person name="Uhlig S."/>
            <person name="Proctor R.H."/>
        </authorList>
    </citation>
    <scope>NUCLEOTIDE SEQUENCE [LARGE SCALE GENOMIC DNA]</scope>
    <source>
        <strain evidence="12 13">NRRL 20693</strain>
    </source>
</reference>
<evidence type="ECO:0000256" key="8">
    <source>
        <dbReference type="ARBA" id="ARBA00023295"/>
    </source>
</evidence>
<dbReference type="PANTHER" id="PTHR33753:SF1">
    <property type="entry name" value="ENDO-BETA-1,4-GLUCANASE CELB"/>
    <property type="match status" value="1"/>
</dbReference>
<evidence type="ECO:0000259" key="11">
    <source>
        <dbReference type="Pfam" id="PF13391"/>
    </source>
</evidence>
<evidence type="ECO:0000256" key="7">
    <source>
        <dbReference type="ARBA" id="ARBA00023277"/>
    </source>
</evidence>
<keyword evidence="13" id="KW-1185">Reference proteome</keyword>
<dbReference type="InterPro" id="IPR003615">
    <property type="entry name" value="HNH_nuc"/>
</dbReference>